<proteinExistence type="predicted"/>
<accession>A0A5B7GXH5</accession>
<organism evidence="1 2">
    <name type="scientific">Portunus trituberculatus</name>
    <name type="common">Swimming crab</name>
    <name type="synonym">Neptunus trituberculatus</name>
    <dbReference type="NCBI Taxonomy" id="210409"/>
    <lineage>
        <taxon>Eukaryota</taxon>
        <taxon>Metazoa</taxon>
        <taxon>Ecdysozoa</taxon>
        <taxon>Arthropoda</taxon>
        <taxon>Crustacea</taxon>
        <taxon>Multicrustacea</taxon>
        <taxon>Malacostraca</taxon>
        <taxon>Eumalacostraca</taxon>
        <taxon>Eucarida</taxon>
        <taxon>Decapoda</taxon>
        <taxon>Pleocyemata</taxon>
        <taxon>Brachyura</taxon>
        <taxon>Eubrachyura</taxon>
        <taxon>Portunoidea</taxon>
        <taxon>Portunidae</taxon>
        <taxon>Portuninae</taxon>
        <taxon>Portunus</taxon>
    </lineage>
</organism>
<protein>
    <submittedName>
        <fullName evidence="1">Uncharacterized protein</fullName>
    </submittedName>
</protein>
<evidence type="ECO:0000313" key="2">
    <source>
        <dbReference type="Proteomes" id="UP000324222"/>
    </source>
</evidence>
<reference evidence="1 2" key="1">
    <citation type="submission" date="2019-05" db="EMBL/GenBank/DDBJ databases">
        <title>Another draft genome of Portunus trituberculatus and its Hox gene families provides insights of decapod evolution.</title>
        <authorList>
            <person name="Jeong J.-H."/>
            <person name="Song I."/>
            <person name="Kim S."/>
            <person name="Choi T."/>
            <person name="Kim D."/>
            <person name="Ryu S."/>
            <person name="Kim W."/>
        </authorList>
    </citation>
    <scope>NUCLEOTIDE SEQUENCE [LARGE SCALE GENOMIC DNA]</scope>
    <source>
        <tissue evidence="1">Muscle</tissue>
    </source>
</reference>
<sequence length="65" mass="7580">MKEDFGCAQRARATKQLCSVTSQCSYVGPHYSREDNAEEATVKHAGNITMPRKNRRKLWWQDYVM</sequence>
<name>A0A5B7GXH5_PORTR</name>
<dbReference type="Proteomes" id="UP000324222">
    <property type="component" value="Unassembled WGS sequence"/>
</dbReference>
<gene>
    <name evidence="1" type="ORF">E2C01_055934</name>
</gene>
<keyword evidence="2" id="KW-1185">Reference proteome</keyword>
<dbReference type="AlphaFoldDB" id="A0A5B7GXH5"/>
<evidence type="ECO:0000313" key="1">
    <source>
        <dbReference type="EMBL" id="MPC61857.1"/>
    </source>
</evidence>
<dbReference type="EMBL" id="VSRR010019021">
    <property type="protein sequence ID" value="MPC61857.1"/>
    <property type="molecule type" value="Genomic_DNA"/>
</dbReference>
<comment type="caution">
    <text evidence="1">The sequence shown here is derived from an EMBL/GenBank/DDBJ whole genome shotgun (WGS) entry which is preliminary data.</text>
</comment>